<comment type="caution">
    <text evidence="4">The sequence shown here is derived from an EMBL/GenBank/DDBJ whole genome shotgun (WGS) entry which is preliminary data.</text>
</comment>
<proteinExistence type="inferred from homology"/>
<sequence length="173" mass="19036">MAVAGGEDQREAVRKTGMWRRQNEVAGGEARGRGALDAQAMGKKKEAVEWVGWEEEGASAADGMRPRAATTSCGETRRRGRHVATAARGGRQVQHERLKLIYKDKLRKRIGMGNVAVTLALVEQHHCRMLKDARIEFLASPGNLKAAMATDGYGHMKETWPSVLVELTMKQLA</sequence>
<name>A0A6G1E2E2_9ORYZ</name>
<evidence type="ECO:0000313" key="5">
    <source>
        <dbReference type="Proteomes" id="UP000479710"/>
    </source>
</evidence>
<dbReference type="Pfam" id="PF24570">
    <property type="entry name" value="BACK_BPM_SPOP"/>
    <property type="match status" value="1"/>
</dbReference>
<feature type="domain" description="BPM/SPOP BACK" evidence="3">
    <location>
        <begin position="114"/>
        <end position="167"/>
    </location>
</feature>
<accession>A0A6G1E2E2</accession>
<gene>
    <name evidence="4" type="ORF">E2562_026712</name>
</gene>
<dbReference type="Proteomes" id="UP000479710">
    <property type="component" value="Unassembled WGS sequence"/>
</dbReference>
<feature type="region of interest" description="Disordered" evidence="2">
    <location>
        <begin position="1"/>
        <end position="42"/>
    </location>
</feature>
<evidence type="ECO:0000256" key="2">
    <source>
        <dbReference type="SAM" id="MobiDB-lite"/>
    </source>
</evidence>
<dbReference type="AlphaFoldDB" id="A0A6G1E2E2"/>
<dbReference type="EMBL" id="SPHZ02000005">
    <property type="protein sequence ID" value="KAF0918877.1"/>
    <property type="molecule type" value="Genomic_DNA"/>
</dbReference>
<dbReference type="InterPro" id="IPR056423">
    <property type="entry name" value="BACK_BPM_SPOP"/>
</dbReference>
<protein>
    <recommendedName>
        <fullName evidence="3">BPM/SPOP BACK domain-containing protein</fullName>
    </recommendedName>
</protein>
<organism evidence="4 5">
    <name type="scientific">Oryza meyeriana var. granulata</name>
    <dbReference type="NCBI Taxonomy" id="110450"/>
    <lineage>
        <taxon>Eukaryota</taxon>
        <taxon>Viridiplantae</taxon>
        <taxon>Streptophyta</taxon>
        <taxon>Embryophyta</taxon>
        <taxon>Tracheophyta</taxon>
        <taxon>Spermatophyta</taxon>
        <taxon>Magnoliopsida</taxon>
        <taxon>Liliopsida</taxon>
        <taxon>Poales</taxon>
        <taxon>Poaceae</taxon>
        <taxon>BOP clade</taxon>
        <taxon>Oryzoideae</taxon>
        <taxon>Oryzeae</taxon>
        <taxon>Oryzinae</taxon>
        <taxon>Oryza</taxon>
        <taxon>Oryza meyeriana</taxon>
    </lineage>
</organism>
<comment type="similarity">
    <text evidence="1">Belongs to the Tdpoz family.</text>
</comment>
<reference evidence="4 5" key="1">
    <citation type="submission" date="2019-11" db="EMBL/GenBank/DDBJ databases">
        <title>Whole genome sequence of Oryza granulata.</title>
        <authorList>
            <person name="Li W."/>
        </authorList>
    </citation>
    <scope>NUCLEOTIDE SEQUENCE [LARGE SCALE GENOMIC DNA]</scope>
    <source>
        <strain evidence="5">cv. Menghai</strain>
        <tissue evidence="4">Leaf</tissue>
    </source>
</reference>
<keyword evidence="5" id="KW-1185">Reference proteome</keyword>
<evidence type="ECO:0000313" key="4">
    <source>
        <dbReference type="EMBL" id="KAF0918877.1"/>
    </source>
</evidence>
<evidence type="ECO:0000259" key="3">
    <source>
        <dbReference type="Pfam" id="PF24570"/>
    </source>
</evidence>
<evidence type="ECO:0000256" key="1">
    <source>
        <dbReference type="ARBA" id="ARBA00010846"/>
    </source>
</evidence>
<dbReference type="Gene3D" id="1.25.40.420">
    <property type="match status" value="1"/>
</dbReference>
<dbReference type="OrthoDB" id="690471at2759"/>